<dbReference type="FunFam" id="3.40.50.150:FF:000009">
    <property type="entry name" value="23S rRNA (Uracil(1939)-C(5))-methyltransferase RlmD"/>
    <property type="match status" value="1"/>
</dbReference>
<evidence type="ECO:0000256" key="1">
    <source>
        <dbReference type="ARBA" id="ARBA00022485"/>
    </source>
</evidence>
<dbReference type="GO" id="GO:0005506">
    <property type="term" value="F:iron ion binding"/>
    <property type="evidence" value="ECO:0007669"/>
    <property type="project" value="UniProtKB-UniRule"/>
</dbReference>
<dbReference type="Pfam" id="PF01938">
    <property type="entry name" value="TRAM"/>
    <property type="match status" value="1"/>
</dbReference>
<dbReference type="PROSITE" id="PS01230">
    <property type="entry name" value="TRMA_1"/>
    <property type="match status" value="1"/>
</dbReference>
<feature type="active site" description="Nucleophile" evidence="11 12">
    <location>
        <position position="393"/>
    </location>
</feature>
<name>A0A2M8S1C9_9PAST</name>
<accession>A0A2M8S1C9</accession>
<dbReference type="GO" id="GO:0070041">
    <property type="term" value="F:rRNA (uridine-C5-)-methyltransferase activity"/>
    <property type="evidence" value="ECO:0007669"/>
    <property type="project" value="UniProtKB-UniRule"/>
</dbReference>
<evidence type="ECO:0000259" key="14">
    <source>
        <dbReference type="Pfam" id="PF01938"/>
    </source>
</evidence>
<organism evidence="15 16">
    <name type="scientific">Conservatibacter flavescens</name>
    <dbReference type="NCBI Taxonomy" id="28161"/>
    <lineage>
        <taxon>Bacteria</taxon>
        <taxon>Pseudomonadati</taxon>
        <taxon>Pseudomonadota</taxon>
        <taxon>Gammaproteobacteria</taxon>
        <taxon>Pasteurellales</taxon>
        <taxon>Pasteurellaceae</taxon>
        <taxon>Conservatibacter</taxon>
    </lineage>
</organism>
<dbReference type="SUPFAM" id="SSF50249">
    <property type="entry name" value="Nucleic acid-binding proteins"/>
    <property type="match status" value="1"/>
</dbReference>
<dbReference type="NCBIfam" id="NF009639">
    <property type="entry name" value="PRK13168.1"/>
    <property type="match status" value="1"/>
</dbReference>
<keyword evidence="6 11" id="KW-0479">Metal-binding</keyword>
<dbReference type="NCBIfam" id="TIGR00479">
    <property type="entry name" value="rumA"/>
    <property type="match status" value="1"/>
</dbReference>
<dbReference type="AlphaFoldDB" id="A0A2M8S1C9"/>
<feature type="binding site" evidence="11">
    <location>
        <position position="90"/>
    </location>
    <ligand>
        <name>[4Fe-4S] cluster</name>
        <dbReference type="ChEBI" id="CHEBI:49883"/>
    </ligand>
</feature>
<dbReference type="EMBL" id="PHHA01000020">
    <property type="protein sequence ID" value="PJG84935.1"/>
    <property type="molecule type" value="Genomic_DNA"/>
</dbReference>
<dbReference type="InterPro" id="IPR012340">
    <property type="entry name" value="NA-bd_OB-fold"/>
</dbReference>
<dbReference type="InterPro" id="IPR030390">
    <property type="entry name" value="MeTrfase_TrmA_AS"/>
</dbReference>
<evidence type="ECO:0000256" key="2">
    <source>
        <dbReference type="ARBA" id="ARBA00022552"/>
    </source>
</evidence>
<gene>
    <name evidence="11" type="primary">rlmD</name>
    <name evidence="15" type="ORF">CVP05_08860</name>
</gene>
<dbReference type="CDD" id="cd02440">
    <property type="entry name" value="AdoMet_MTases"/>
    <property type="match status" value="1"/>
</dbReference>
<keyword evidence="5 11" id="KW-0949">S-adenosyl-L-methionine</keyword>
<comment type="caution">
    <text evidence="15">The sequence shown here is derived from an EMBL/GenBank/DDBJ whole genome shotgun (WGS) entry which is preliminary data.</text>
</comment>
<dbReference type="InterPro" id="IPR010280">
    <property type="entry name" value="U5_MeTrfase_fam"/>
</dbReference>
<evidence type="ECO:0000256" key="9">
    <source>
        <dbReference type="ARBA" id="ARBA00052756"/>
    </source>
</evidence>
<dbReference type="GO" id="GO:0070475">
    <property type="term" value="P:rRNA base methylation"/>
    <property type="evidence" value="ECO:0007669"/>
    <property type="project" value="TreeGrafter"/>
</dbReference>
<keyword evidence="16" id="KW-1185">Reference proteome</keyword>
<reference evidence="15 16" key="1">
    <citation type="submission" date="2017-11" db="EMBL/GenBank/DDBJ databases">
        <title>Reclassification of Bisgaard taxon 7 as Conservatibacter flavescens gen. nov., sp. nov.</title>
        <authorList>
            <person name="Christensen H."/>
        </authorList>
    </citation>
    <scope>NUCLEOTIDE SEQUENCE [LARGE SCALE GENOMIC DNA]</scope>
    <source>
        <strain evidence="15 16">7_4</strain>
    </source>
</reference>
<dbReference type="InterPro" id="IPR001566">
    <property type="entry name" value="23S_rRNA_MeTrfase_RlmD"/>
</dbReference>
<evidence type="ECO:0000256" key="7">
    <source>
        <dbReference type="ARBA" id="ARBA00023004"/>
    </source>
</evidence>
<feature type="binding site" evidence="11">
    <location>
        <position position="303"/>
    </location>
    <ligand>
        <name>S-adenosyl-L-methionine</name>
        <dbReference type="ChEBI" id="CHEBI:59789"/>
    </ligand>
</feature>
<evidence type="ECO:0000256" key="8">
    <source>
        <dbReference type="ARBA" id="ARBA00023014"/>
    </source>
</evidence>
<sequence length="437" mass="49954">MVLHYTPKKVQKSPHFLTAQITDLDYQGLGVAKIGGKTWFIENALPQEIVQFRVLEEKRQYGRGVVQHILQGHAKRQEPKCAYYAQCGGCQSQHIPIDMQRTAKQQALWYRLRKLQDDIILAPMITGEQWAYRRRVRLAMRFDEARKILVIGFRQKHSQQIVPIRHCDVLVPALNKILPKLTALFSQWSQPRQLGHLELVAVDNGVTLLVRHIEKIAEKDRDLLLNFAKSEHINLFVQEKENVQCWQGAEPFYYIATQKLTFDMGDFIQVNAELNHAMIQTALAWLELTPQDHVLDLFCGIGNFTLPLSLQVKSAVGVEGVAEMVEKARQNAQRNRCDNVEFYQADLAKSFADQAWVDKPFNKILLDPPRAGADFALNALSDLSAEKIVYVSCNPATLVRDAEILQQLGYDPRKVAMIDMFPNTGHLESITLFEKRN</sequence>
<dbReference type="GO" id="GO:0051539">
    <property type="term" value="F:4 iron, 4 sulfur cluster binding"/>
    <property type="evidence" value="ECO:0007669"/>
    <property type="project" value="UniProtKB-KW"/>
</dbReference>
<dbReference type="HAMAP" id="MF_01010">
    <property type="entry name" value="23SrRNA_methyltr_RlmD"/>
    <property type="match status" value="1"/>
</dbReference>
<evidence type="ECO:0000256" key="13">
    <source>
        <dbReference type="PROSITE-ProRule" id="PRU10015"/>
    </source>
</evidence>
<keyword evidence="3 11" id="KW-0489">Methyltransferase</keyword>
<dbReference type="Pfam" id="PF05958">
    <property type="entry name" value="tRNA_U5-meth_tr"/>
    <property type="match status" value="1"/>
</dbReference>
<feature type="binding site" evidence="11">
    <location>
        <position position="81"/>
    </location>
    <ligand>
        <name>[4Fe-4S] cluster</name>
        <dbReference type="ChEBI" id="CHEBI:49883"/>
    </ligand>
</feature>
<dbReference type="SUPFAM" id="SSF53335">
    <property type="entry name" value="S-adenosyl-L-methionine-dependent methyltransferases"/>
    <property type="match status" value="1"/>
</dbReference>
<evidence type="ECO:0000256" key="10">
    <source>
        <dbReference type="ARBA" id="ARBA00059995"/>
    </source>
</evidence>
<feature type="binding site" evidence="11">
    <location>
        <position position="87"/>
    </location>
    <ligand>
        <name>[4Fe-4S] cluster</name>
        <dbReference type="ChEBI" id="CHEBI:49883"/>
    </ligand>
</feature>
<proteinExistence type="inferred from homology"/>
<keyword evidence="7 11" id="KW-0408">Iron</keyword>
<feature type="domain" description="TRAM" evidence="14">
    <location>
        <begin position="18"/>
        <end position="66"/>
    </location>
</feature>
<comment type="catalytic activity">
    <reaction evidence="9 11">
        <text>uridine(1939) in 23S rRNA + S-adenosyl-L-methionine = 5-methyluridine(1939) in 23S rRNA + S-adenosyl-L-homocysteine + H(+)</text>
        <dbReference type="Rhea" id="RHEA:42908"/>
        <dbReference type="Rhea" id="RHEA-COMP:10278"/>
        <dbReference type="Rhea" id="RHEA-COMP:10279"/>
        <dbReference type="ChEBI" id="CHEBI:15378"/>
        <dbReference type="ChEBI" id="CHEBI:57856"/>
        <dbReference type="ChEBI" id="CHEBI:59789"/>
        <dbReference type="ChEBI" id="CHEBI:65315"/>
        <dbReference type="ChEBI" id="CHEBI:74447"/>
        <dbReference type="EC" id="2.1.1.190"/>
    </reaction>
</comment>
<comment type="function">
    <text evidence="10 11">Catalyzes the formation of 5-methyl-uridine at position 1939 (m5U1939) in 23S rRNA.</text>
</comment>
<dbReference type="InterPro" id="IPR029063">
    <property type="entry name" value="SAM-dependent_MTases_sf"/>
</dbReference>
<dbReference type="PROSITE" id="PS51687">
    <property type="entry name" value="SAM_MT_RNA_M5U"/>
    <property type="match status" value="1"/>
</dbReference>
<evidence type="ECO:0000256" key="6">
    <source>
        <dbReference type="ARBA" id="ARBA00022723"/>
    </source>
</evidence>
<protein>
    <recommendedName>
        <fullName evidence="11">23S rRNA (uracil(1939)-C(5))-methyltransferase RlmD</fullName>
        <ecNumber evidence="11">2.1.1.190</ecNumber>
    </recommendedName>
    <alternativeName>
        <fullName evidence="11">23S rRNA(m5U1939)-methyltransferase</fullName>
    </alternativeName>
</protein>
<dbReference type="InterPro" id="IPR002792">
    <property type="entry name" value="TRAM_dom"/>
</dbReference>
<dbReference type="Proteomes" id="UP000229329">
    <property type="component" value="Unassembled WGS sequence"/>
</dbReference>
<feature type="binding site" evidence="11">
    <location>
        <position position="346"/>
    </location>
    <ligand>
        <name>S-adenosyl-L-methionine</name>
        <dbReference type="ChEBI" id="CHEBI:59789"/>
    </ligand>
</feature>
<keyword evidence="2 11" id="KW-0698">rRNA processing</keyword>
<feature type="active site" evidence="13">
    <location>
        <position position="393"/>
    </location>
</feature>
<evidence type="ECO:0000256" key="5">
    <source>
        <dbReference type="ARBA" id="ARBA00022691"/>
    </source>
</evidence>
<keyword evidence="8 11" id="KW-0411">Iron-sulfur</keyword>
<feature type="binding site" evidence="11 12">
    <location>
        <position position="269"/>
    </location>
    <ligand>
        <name>S-adenosyl-L-methionine</name>
        <dbReference type="ChEBI" id="CHEBI:59789"/>
    </ligand>
</feature>
<evidence type="ECO:0000313" key="15">
    <source>
        <dbReference type="EMBL" id="PJG84935.1"/>
    </source>
</evidence>
<feature type="binding site" evidence="11 12">
    <location>
        <position position="367"/>
    </location>
    <ligand>
        <name>S-adenosyl-L-methionine</name>
        <dbReference type="ChEBI" id="CHEBI:59789"/>
    </ligand>
</feature>
<keyword evidence="4 11" id="KW-0808">Transferase</keyword>
<dbReference type="Gene3D" id="2.40.50.1070">
    <property type="match status" value="1"/>
</dbReference>
<feature type="binding site" evidence="11">
    <location>
        <position position="167"/>
    </location>
    <ligand>
        <name>[4Fe-4S] cluster</name>
        <dbReference type="ChEBI" id="CHEBI:49883"/>
    </ligand>
</feature>
<comment type="similarity">
    <text evidence="11">Belongs to the class I-like SAM-binding methyltransferase superfamily. RNA M5U methyltransferase family. RlmD subfamily.</text>
</comment>
<evidence type="ECO:0000256" key="3">
    <source>
        <dbReference type="ARBA" id="ARBA00022603"/>
    </source>
</evidence>
<dbReference type="Gene3D" id="2.40.50.140">
    <property type="entry name" value="Nucleic acid-binding proteins"/>
    <property type="match status" value="1"/>
</dbReference>
<evidence type="ECO:0000313" key="16">
    <source>
        <dbReference type="Proteomes" id="UP000229329"/>
    </source>
</evidence>
<dbReference type="Gene3D" id="3.40.50.150">
    <property type="entry name" value="Vaccinia Virus protein VP39"/>
    <property type="match status" value="1"/>
</dbReference>
<dbReference type="PANTHER" id="PTHR11061:SF49">
    <property type="entry name" value="23S RRNA (URACIL(1939)-C(5))-METHYLTRANSFERASE RLMD"/>
    <property type="match status" value="1"/>
</dbReference>
<keyword evidence="1 11" id="KW-0004">4Fe-4S</keyword>
<feature type="binding site" evidence="11 12">
    <location>
        <position position="319"/>
    </location>
    <ligand>
        <name>S-adenosyl-L-methionine</name>
        <dbReference type="ChEBI" id="CHEBI:59789"/>
    </ligand>
</feature>
<evidence type="ECO:0000256" key="4">
    <source>
        <dbReference type="ARBA" id="ARBA00022679"/>
    </source>
</evidence>
<dbReference type="GO" id="GO:0003723">
    <property type="term" value="F:RNA binding"/>
    <property type="evidence" value="ECO:0007669"/>
    <property type="project" value="InterPro"/>
</dbReference>
<evidence type="ECO:0000256" key="11">
    <source>
        <dbReference type="HAMAP-Rule" id="MF_01010"/>
    </source>
</evidence>
<dbReference type="EC" id="2.1.1.190" evidence="11"/>
<feature type="binding site" evidence="11 12">
    <location>
        <position position="298"/>
    </location>
    <ligand>
        <name>S-adenosyl-L-methionine</name>
        <dbReference type="ChEBI" id="CHEBI:59789"/>
    </ligand>
</feature>
<evidence type="ECO:0000256" key="12">
    <source>
        <dbReference type="PROSITE-ProRule" id="PRU01024"/>
    </source>
</evidence>
<dbReference type="PANTHER" id="PTHR11061">
    <property type="entry name" value="RNA M5U METHYLTRANSFERASE"/>
    <property type="match status" value="1"/>
</dbReference>
<dbReference type="OrthoDB" id="9804590at2"/>
<dbReference type="RefSeq" id="WP_100289212.1">
    <property type="nucleotide sequence ID" value="NZ_PHHA01000020.1"/>
</dbReference>